<evidence type="ECO:0000256" key="7">
    <source>
        <dbReference type="ARBA" id="ARBA00013229"/>
    </source>
</evidence>
<keyword evidence="9" id="KW-0964">Secreted</keyword>
<evidence type="ECO:0000256" key="14">
    <source>
        <dbReference type="ARBA" id="ARBA00023180"/>
    </source>
</evidence>
<evidence type="ECO:0000256" key="12">
    <source>
        <dbReference type="ARBA" id="ARBA00023085"/>
    </source>
</evidence>
<dbReference type="InterPro" id="IPR009378">
    <property type="entry name" value="H2_N"/>
</dbReference>
<keyword evidence="21" id="KW-1133">Transmembrane helix</keyword>
<keyword evidence="11" id="KW-0226">DNA condensation</keyword>
<evidence type="ECO:0000256" key="20">
    <source>
        <dbReference type="SAM" id="MobiDB-lite"/>
    </source>
</evidence>
<dbReference type="GO" id="GO:0051306">
    <property type="term" value="P:mitotic sister chromatid separation"/>
    <property type="evidence" value="ECO:0007669"/>
    <property type="project" value="TreeGrafter"/>
</dbReference>
<keyword evidence="13" id="KW-1015">Disulfide bond</keyword>
<keyword evidence="12" id="KW-0063">Aspartyl esterase</keyword>
<evidence type="ECO:0000256" key="6">
    <source>
        <dbReference type="ARBA" id="ARBA00007844"/>
    </source>
</evidence>
<dbReference type="AlphaFoldDB" id="A0A5N6RGB3"/>
<dbReference type="InterPro" id="IPR031739">
    <property type="entry name" value="Ncaph2"/>
</dbReference>
<dbReference type="PANTHER" id="PTHR14324:SF3">
    <property type="entry name" value="CONDENSIN-2 COMPLEX SUBUNIT H2"/>
    <property type="match status" value="1"/>
</dbReference>
<reference evidence="23 24" key="1">
    <citation type="submission" date="2019-06" db="EMBL/GenBank/DDBJ databases">
        <title>A chromosomal-level reference genome of Carpinus fangiana (Coryloideae, Betulaceae).</title>
        <authorList>
            <person name="Yang X."/>
            <person name="Wang Z."/>
            <person name="Zhang L."/>
            <person name="Hao G."/>
            <person name="Liu J."/>
            <person name="Yang Y."/>
        </authorList>
    </citation>
    <scope>NUCLEOTIDE SEQUENCE [LARGE SCALE GENOMIC DNA]</scope>
    <source>
        <strain evidence="23">Cfa_2016G</strain>
        <tissue evidence="23">Leaf</tissue>
    </source>
</reference>
<evidence type="ECO:0000256" key="2">
    <source>
        <dbReference type="ARBA" id="ARBA00004191"/>
    </source>
</evidence>
<dbReference type="GO" id="GO:0010032">
    <property type="term" value="P:meiotic chromosome condensation"/>
    <property type="evidence" value="ECO:0007669"/>
    <property type="project" value="TreeGrafter"/>
</dbReference>
<dbReference type="Pfam" id="PF01095">
    <property type="entry name" value="Pectinesterase"/>
    <property type="match status" value="1"/>
</dbReference>
<comment type="pathway">
    <text evidence="3">Glycan metabolism; pectin degradation; 2-dehydro-3-deoxy-D-gluconate from pectin: step 1/5.</text>
</comment>
<dbReference type="InterPro" id="IPR000070">
    <property type="entry name" value="Pectinesterase_cat"/>
</dbReference>
<dbReference type="GO" id="GO:0003682">
    <property type="term" value="F:chromatin binding"/>
    <property type="evidence" value="ECO:0007669"/>
    <property type="project" value="TreeGrafter"/>
</dbReference>
<keyword evidence="21" id="KW-0472">Membrane</keyword>
<dbReference type="Gene3D" id="2.160.20.10">
    <property type="entry name" value="Single-stranded right-handed beta-helix, Pectin lyase-like"/>
    <property type="match status" value="1"/>
</dbReference>
<dbReference type="GO" id="GO:0004857">
    <property type="term" value="F:enzyme inhibitor activity"/>
    <property type="evidence" value="ECO:0007669"/>
    <property type="project" value="InterPro"/>
</dbReference>
<comment type="catalytic activity">
    <reaction evidence="17">
        <text>[(1-&gt;4)-alpha-D-galacturonosyl methyl ester](n) + n H2O = [(1-&gt;4)-alpha-D-galacturonosyl](n) + n methanol + n H(+)</text>
        <dbReference type="Rhea" id="RHEA:22380"/>
        <dbReference type="Rhea" id="RHEA-COMP:14570"/>
        <dbReference type="Rhea" id="RHEA-COMP:14573"/>
        <dbReference type="ChEBI" id="CHEBI:15377"/>
        <dbReference type="ChEBI" id="CHEBI:15378"/>
        <dbReference type="ChEBI" id="CHEBI:17790"/>
        <dbReference type="ChEBI" id="CHEBI:140522"/>
        <dbReference type="ChEBI" id="CHEBI:140523"/>
        <dbReference type="EC" id="3.1.1.11"/>
    </reaction>
</comment>
<feature type="region of interest" description="Disordered" evidence="20">
    <location>
        <begin position="1252"/>
        <end position="1276"/>
    </location>
</feature>
<evidence type="ECO:0000256" key="11">
    <source>
        <dbReference type="ARBA" id="ARBA00023067"/>
    </source>
</evidence>
<dbReference type="UniPathway" id="UPA00545">
    <property type="reaction ID" value="UER00823"/>
</dbReference>
<feature type="region of interest" description="Disordered" evidence="20">
    <location>
        <begin position="773"/>
        <end position="817"/>
    </location>
</feature>
<dbReference type="SMART" id="SM00856">
    <property type="entry name" value="PMEI"/>
    <property type="match status" value="1"/>
</dbReference>
<organism evidence="23 24">
    <name type="scientific">Carpinus fangiana</name>
    <dbReference type="NCBI Taxonomy" id="176857"/>
    <lineage>
        <taxon>Eukaryota</taxon>
        <taxon>Viridiplantae</taxon>
        <taxon>Streptophyta</taxon>
        <taxon>Embryophyta</taxon>
        <taxon>Tracheophyta</taxon>
        <taxon>Spermatophyta</taxon>
        <taxon>Magnoliopsida</taxon>
        <taxon>eudicotyledons</taxon>
        <taxon>Gunneridae</taxon>
        <taxon>Pentapetalae</taxon>
        <taxon>rosids</taxon>
        <taxon>fabids</taxon>
        <taxon>Fagales</taxon>
        <taxon>Betulaceae</taxon>
        <taxon>Carpinus</taxon>
    </lineage>
</organism>
<dbReference type="OrthoDB" id="10038475at2759"/>
<dbReference type="FunFam" id="2.160.20.10:FF:000001">
    <property type="entry name" value="Pectinesterase"/>
    <property type="match status" value="1"/>
</dbReference>
<comment type="function">
    <text evidence="18">Acts in the modification of cell walls via demethylesterification of cell wall pectin.</text>
</comment>
<evidence type="ECO:0000256" key="21">
    <source>
        <dbReference type="SAM" id="Phobius"/>
    </source>
</evidence>
<dbReference type="InterPro" id="IPR031737">
    <property type="entry name" value="CNDH2_C"/>
</dbReference>
<dbReference type="Pfam" id="PF16869">
    <property type="entry name" value="CNDH2_M"/>
    <property type="match status" value="1"/>
</dbReference>
<dbReference type="Pfam" id="PF06278">
    <property type="entry name" value="CNDH2_N"/>
    <property type="match status" value="1"/>
</dbReference>
<comment type="similarity">
    <text evidence="4">In the N-terminal section; belongs to the PMEI family.</text>
</comment>
<dbReference type="EMBL" id="CM017326">
    <property type="protein sequence ID" value="KAE8076801.1"/>
    <property type="molecule type" value="Genomic_DNA"/>
</dbReference>
<name>A0A5N6RGB3_9ROSI</name>
<dbReference type="GO" id="GO:0042545">
    <property type="term" value="P:cell wall modification"/>
    <property type="evidence" value="ECO:0007669"/>
    <property type="project" value="InterPro"/>
</dbReference>
<accession>A0A5N6RGB3</accession>
<evidence type="ECO:0000256" key="5">
    <source>
        <dbReference type="ARBA" id="ARBA00007786"/>
    </source>
</evidence>
<evidence type="ECO:0000256" key="1">
    <source>
        <dbReference type="ARBA" id="ARBA00004123"/>
    </source>
</evidence>
<keyword evidence="21" id="KW-0812">Transmembrane</keyword>
<comment type="subcellular location">
    <subcellularLocation>
        <location evidence="1">Nucleus</location>
    </subcellularLocation>
    <subcellularLocation>
        <location evidence="2">Secreted</location>
        <location evidence="2">Cell wall</location>
    </subcellularLocation>
</comment>
<dbReference type="InterPro" id="IPR035513">
    <property type="entry name" value="Invertase/methylesterase_inhib"/>
</dbReference>
<dbReference type="PROSITE" id="PS00503">
    <property type="entry name" value="PECTINESTERASE_2"/>
    <property type="match status" value="1"/>
</dbReference>
<comment type="similarity">
    <text evidence="5">In the C-terminal section; belongs to the pectinesterase family.</text>
</comment>
<dbReference type="CDD" id="cd15798">
    <property type="entry name" value="PMEI-like_3"/>
    <property type="match status" value="1"/>
</dbReference>
<keyword evidence="14" id="KW-0325">Glycoprotein</keyword>
<feature type="active site" evidence="19">
    <location>
        <position position="413"/>
    </location>
</feature>
<evidence type="ECO:0000259" key="22">
    <source>
        <dbReference type="SMART" id="SM00856"/>
    </source>
</evidence>
<dbReference type="Pfam" id="PF04043">
    <property type="entry name" value="PMEI"/>
    <property type="match status" value="1"/>
</dbReference>
<proteinExistence type="inferred from homology"/>
<feature type="domain" description="Pectinesterase inhibitor" evidence="22">
    <location>
        <begin position="61"/>
        <end position="213"/>
    </location>
</feature>
<dbReference type="SUPFAM" id="SSF51126">
    <property type="entry name" value="Pectin lyase-like"/>
    <property type="match status" value="1"/>
</dbReference>
<dbReference type="SUPFAM" id="SSF101148">
    <property type="entry name" value="Plant invertase/pectin methylesterase inhibitor"/>
    <property type="match status" value="1"/>
</dbReference>
<keyword evidence="9" id="KW-0134">Cell wall</keyword>
<gene>
    <name evidence="23" type="ORF">FH972_015426</name>
</gene>
<feature type="transmembrane region" description="Helical" evidence="21">
    <location>
        <begin position="21"/>
        <end position="42"/>
    </location>
</feature>
<dbReference type="GO" id="GO:0000796">
    <property type="term" value="C:condensin complex"/>
    <property type="evidence" value="ECO:0007669"/>
    <property type="project" value="TreeGrafter"/>
</dbReference>
<dbReference type="InterPro" id="IPR033131">
    <property type="entry name" value="Pectinesterase_Asp_AS"/>
</dbReference>
<evidence type="ECO:0000256" key="13">
    <source>
        <dbReference type="ARBA" id="ARBA00023157"/>
    </source>
</evidence>
<sequence length="1276" mass="141703">MGFGGYSDVSNHGHQKKKKKYAIIGVSSILLVAMVAAVAVGVSRSSHGDSSKNNQSGQASTSMKAIEAICQPTDYKETCEKSLSSAAGNTTDPKELIKVAFQVTMKEISGVISNSTTLKDLAKDPRTNQALENCNELLDYSIDDLKESFEKIGAYDVSKLDDYTADLKVWLSGAITYEQTCLDGFENTTGEAGEKMKALLKTSQELTKNALAMVSDITKFLSELQISGLNRRLLSEESEDEIPSWVNDGKRRLLAATAGSIKADVVVAKDGSGKYKTINESLIDIPKKNNKTFVIYVKAGIYQEYVIFDKHMTNVMMIGDGPTKTKITGNKNFVDGTPTFKTATVTVMGSNFIAKDIAFENSAGAAKHQAVALRVQSDLSIFYNCQMDGYQDTLYTHTHRQFYRDCTISGTIDFIFGNAAVVFQNCKMIVRKPMENQQCIVTAQGRTDRREPSGIVLQGCTIAADPLYYPLRAQNKAFLGRPWKAFSRTIIMQSNIGDFIQAEGWMPWMGDFALNTCFYAEIANKGVGAGQAQRVKWRGIKQLTMDHAQKFTAGTFIGGDRWIKPTGVPYVSGLLNAREEPGAFHAVHPERDLESNWEVDVAKKLEEYLLKICSGDIPDDGHIPVNFAEAALLLQGSVQVYSRKVEYLYSLVLRALEFLSQKRQQDQLEGTPIQREESDSCEVADDENDLFWGFDDVPVEAKNCLDGPTSKDAPLNHLVKPPANLVVLEGDCLDTTADGGELESYLLATSNLYQDFILLDPCDAIAVHEFLKGDKGGKGQNGTHRRSSARKCFQSPSRRSGGSARRSSLGKRQDANLNQSPWADCSLNVNNNNVGADPPACDNFDDNNCGFDMDDRYSEPRDLDDSDDDDSNPWKPLNPHEPGNLKVKPFRKVKAFKKNGVNSTKKVSVTTLFPIATLHGTISPGLLKIWEMQRHTLERRRESQSPPLYEKLRQSLVDGEHKIFNAFCNPEEDNEEYAYDHGIPDFGEPDFDLPGSMYMDEDVPLHNDKHDDVAAHRNTNEAFGHEDPNSHASLEDLCRSHLDALLASIAETEKHTELASRVLTWKQKIEQNLEEQESHPPFDIHDYGERIIDKLSLDAHNGNSVSFADVVKGQEKYNVARSFSALLQLVNNGDVDLDRSGLDGKSICYTAVNPFHVRLLHHDKNHEEIKLRVSKKRVKSPSGKECSKSDRDKSGKENSPIVRSSCSKSDRDKPGKENSPVVSSSSREHRSRNMLTQPNCKFSVKLGTIGGVRCTPEGKRRRRSRFIEPVDLHSPG</sequence>
<dbReference type="GO" id="GO:0045490">
    <property type="term" value="P:pectin catabolic process"/>
    <property type="evidence" value="ECO:0007669"/>
    <property type="project" value="UniProtKB-UniPathway"/>
</dbReference>
<protein>
    <recommendedName>
        <fullName evidence="8">Condensin-2 complex subunit H2</fullName>
        <ecNumber evidence="7">3.1.1.11</ecNumber>
    </recommendedName>
    <alternativeName>
        <fullName evidence="16">Non-SMC condensin II complex subunit H2</fullName>
    </alternativeName>
</protein>
<dbReference type="NCBIfam" id="TIGR01614">
    <property type="entry name" value="PME_inhib"/>
    <property type="match status" value="1"/>
</dbReference>
<keyword evidence="10" id="KW-0378">Hydrolase</keyword>
<comment type="similarity">
    <text evidence="6">Belongs to the CND2 H2 (condensin-2 subunit 2) family.</text>
</comment>
<feature type="compositionally biased region" description="Basic and acidic residues" evidence="20">
    <location>
        <begin position="1265"/>
        <end position="1276"/>
    </location>
</feature>
<dbReference type="Pfam" id="PF16858">
    <property type="entry name" value="CNDH2_C"/>
    <property type="match status" value="1"/>
</dbReference>
<evidence type="ECO:0000256" key="8">
    <source>
        <dbReference type="ARBA" id="ARBA00016903"/>
    </source>
</evidence>
<evidence type="ECO:0000313" key="23">
    <source>
        <dbReference type="EMBL" id="KAE8076801.1"/>
    </source>
</evidence>
<dbReference type="Proteomes" id="UP000327013">
    <property type="component" value="Chromosome 6"/>
</dbReference>
<keyword evidence="24" id="KW-1185">Reference proteome</keyword>
<feature type="compositionally biased region" description="Basic and acidic residues" evidence="20">
    <location>
        <begin position="1185"/>
        <end position="1196"/>
    </location>
</feature>
<dbReference type="GO" id="GO:0005634">
    <property type="term" value="C:nucleus"/>
    <property type="evidence" value="ECO:0007669"/>
    <property type="project" value="UniProtKB-SubCell"/>
</dbReference>
<dbReference type="PANTHER" id="PTHR14324">
    <property type="entry name" value="CONDENSIN-2 COMPLEX SUBUNIT H2"/>
    <property type="match status" value="1"/>
</dbReference>
<feature type="region of interest" description="Disordered" evidence="20">
    <location>
        <begin position="1171"/>
        <end position="1240"/>
    </location>
</feature>
<evidence type="ECO:0000256" key="16">
    <source>
        <dbReference type="ARBA" id="ARBA00030479"/>
    </source>
</evidence>
<dbReference type="Gene3D" id="1.20.140.40">
    <property type="entry name" value="Invertase/pectin methylesterase inhibitor family protein"/>
    <property type="match status" value="1"/>
</dbReference>
<evidence type="ECO:0000256" key="19">
    <source>
        <dbReference type="PROSITE-ProRule" id="PRU10040"/>
    </source>
</evidence>
<evidence type="ECO:0000256" key="10">
    <source>
        <dbReference type="ARBA" id="ARBA00022801"/>
    </source>
</evidence>
<evidence type="ECO:0000313" key="24">
    <source>
        <dbReference type="Proteomes" id="UP000327013"/>
    </source>
</evidence>
<dbReference type="InterPro" id="IPR011050">
    <property type="entry name" value="Pectin_lyase_fold/virulence"/>
</dbReference>
<dbReference type="EC" id="3.1.1.11" evidence="7"/>
<feature type="region of interest" description="Disordered" evidence="20">
    <location>
        <begin position="855"/>
        <end position="885"/>
    </location>
</feature>
<evidence type="ECO:0000256" key="4">
    <source>
        <dbReference type="ARBA" id="ARBA00006027"/>
    </source>
</evidence>
<dbReference type="InterPro" id="IPR031719">
    <property type="entry name" value="H2_M"/>
</dbReference>
<dbReference type="GO" id="GO:0030599">
    <property type="term" value="F:pectinesterase activity"/>
    <property type="evidence" value="ECO:0007669"/>
    <property type="project" value="UniProtKB-EC"/>
</dbReference>
<keyword evidence="15" id="KW-0539">Nucleus</keyword>
<feature type="compositionally biased region" description="Low complexity" evidence="20">
    <location>
        <begin position="795"/>
        <end position="807"/>
    </location>
</feature>
<dbReference type="InterPro" id="IPR012334">
    <property type="entry name" value="Pectin_lyas_fold"/>
</dbReference>
<evidence type="ECO:0000256" key="9">
    <source>
        <dbReference type="ARBA" id="ARBA00022512"/>
    </source>
</evidence>
<evidence type="ECO:0000256" key="15">
    <source>
        <dbReference type="ARBA" id="ARBA00023242"/>
    </source>
</evidence>
<evidence type="ECO:0000256" key="18">
    <source>
        <dbReference type="ARBA" id="ARBA00057335"/>
    </source>
</evidence>
<evidence type="ECO:0000256" key="3">
    <source>
        <dbReference type="ARBA" id="ARBA00005184"/>
    </source>
</evidence>
<dbReference type="FunFam" id="1.20.140.40:FF:000001">
    <property type="entry name" value="Pectinesterase"/>
    <property type="match status" value="1"/>
</dbReference>
<dbReference type="InterPro" id="IPR006501">
    <property type="entry name" value="Pectinesterase_inhib_dom"/>
</dbReference>
<evidence type="ECO:0000256" key="17">
    <source>
        <dbReference type="ARBA" id="ARBA00047928"/>
    </source>
</evidence>